<protein>
    <submittedName>
        <fullName evidence="1">Uncharacterized protein</fullName>
    </submittedName>
</protein>
<gene>
    <name evidence="1" type="ORF">ElyMa_001115800</name>
</gene>
<dbReference type="PANTHER" id="PTHR47773:SF1">
    <property type="entry name" value="C2H2-TYPE DOMAIN-CONTAINING PROTEIN"/>
    <property type="match status" value="1"/>
</dbReference>
<reference evidence="1 2" key="1">
    <citation type="journal article" date="2021" name="Elife">
        <title>Chloroplast acquisition without the gene transfer in kleptoplastic sea slugs, Plakobranchus ocellatus.</title>
        <authorList>
            <person name="Maeda T."/>
            <person name="Takahashi S."/>
            <person name="Yoshida T."/>
            <person name="Shimamura S."/>
            <person name="Takaki Y."/>
            <person name="Nagai Y."/>
            <person name="Toyoda A."/>
            <person name="Suzuki Y."/>
            <person name="Arimoto A."/>
            <person name="Ishii H."/>
            <person name="Satoh N."/>
            <person name="Nishiyama T."/>
            <person name="Hasebe M."/>
            <person name="Maruyama T."/>
            <person name="Minagawa J."/>
            <person name="Obokata J."/>
            <person name="Shigenobu S."/>
        </authorList>
    </citation>
    <scope>NUCLEOTIDE SEQUENCE [LARGE SCALE GENOMIC DNA]</scope>
</reference>
<dbReference type="PANTHER" id="PTHR47773">
    <property type="entry name" value="SI:DKEY-9I5.2-RELATED"/>
    <property type="match status" value="1"/>
</dbReference>
<dbReference type="AlphaFoldDB" id="A0AAV4HW30"/>
<name>A0AAV4HW30_9GAST</name>
<organism evidence="1 2">
    <name type="scientific">Elysia marginata</name>
    <dbReference type="NCBI Taxonomy" id="1093978"/>
    <lineage>
        <taxon>Eukaryota</taxon>
        <taxon>Metazoa</taxon>
        <taxon>Spiralia</taxon>
        <taxon>Lophotrochozoa</taxon>
        <taxon>Mollusca</taxon>
        <taxon>Gastropoda</taxon>
        <taxon>Heterobranchia</taxon>
        <taxon>Euthyneura</taxon>
        <taxon>Panpulmonata</taxon>
        <taxon>Sacoglossa</taxon>
        <taxon>Placobranchoidea</taxon>
        <taxon>Plakobranchidae</taxon>
        <taxon>Elysia</taxon>
    </lineage>
</organism>
<evidence type="ECO:0000313" key="2">
    <source>
        <dbReference type="Proteomes" id="UP000762676"/>
    </source>
</evidence>
<keyword evidence="2" id="KW-1185">Reference proteome</keyword>
<evidence type="ECO:0000313" key="1">
    <source>
        <dbReference type="EMBL" id="GFS02132.1"/>
    </source>
</evidence>
<dbReference type="EMBL" id="BMAT01002221">
    <property type="protein sequence ID" value="GFS02132.1"/>
    <property type="molecule type" value="Genomic_DNA"/>
</dbReference>
<dbReference type="Proteomes" id="UP000762676">
    <property type="component" value="Unassembled WGS sequence"/>
</dbReference>
<accession>A0AAV4HW30</accession>
<sequence>MLAQALYQPKAPPGARFLHAISRSTRASSAETLTSLEDIDEESLQLAQEAEHADTRQEAETEALIDELLIIYKGDAGSESLGVPLFNAHKLEETWEQQRSHCACMQDPPGISLYKIVGRKSRGV</sequence>
<comment type="caution">
    <text evidence="1">The sequence shown here is derived from an EMBL/GenBank/DDBJ whole genome shotgun (WGS) entry which is preliminary data.</text>
</comment>
<proteinExistence type="predicted"/>